<reference evidence="4 5" key="1">
    <citation type="submission" date="2018-06" db="EMBL/GenBank/DDBJ databases">
        <authorList>
            <consortium name="Pathogen Informatics"/>
            <person name="Doyle S."/>
        </authorList>
    </citation>
    <scope>NUCLEOTIDE SEQUENCE [LARGE SCALE GENOMIC DNA]</scope>
    <source>
        <strain evidence="4 5">NCTC11088</strain>
    </source>
</reference>
<evidence type="ECO:0000313" key="5">
    <source>
        <dbReference type="Proteomes" id="UP000254777"/>
    </source>
</evidence>
<dbReference type="HAMAP" id="MF_01805">
    <property type="entry name" value="ScpA"/>
    <property type="match status" value="1"/>
</dbReference>
<keyword evidence="1 3" id="KW-0159">Chromosome partition</keyword>
<keyword evidence="3" id="KW-0132">Cell division</keyword>
<evidence type="ECO:0000313" key="4">
    <source>
        <dbReference type="EMBL" id="SUB76056.1"/>
    </source>
</evidence>
<protein>
    <recommendedName>
        <fullName evidence="2 3">Segregation and condensation protein A</fullName>
    </recommendedName>
</protein>
<comment type="similarity">
    <text evidence="3">Belongs to the ScpA family.</text>
</comment>
<dbReference type="PANTHER" id="PTHR33969">
    <property type="entry name" value="SEGREGATION AND CONDENSATION PROTEIN A"/>
    <property type="match status" value="1"/>
</dbReference>
<keyword evidence="3" id="KW-0131">Cell cycle</keyword>
<dbReference type="Proteomes" id="UP000254777">
    <property type="component" value="Unassembled WGS sequence"/>
</dbReference>
<dbReference type="EMBL" id="UGTH01000001">
    <property type="protein sequence ID" value="SUB76056.1"/>
    <property type="molecule type" value="Genomic_DNA"/>
</dbReference>
<dbReference type="GO" id="GO:0005737">
    <property type="term" value="C:cytoplasm"/>
    <property type="evidence" value="ECO:0007669"/>
    <property type="project" value="UniProtKB-SubCell"/>
</dbReference>
<organism evidence="4 5">
    <name type="scientific">Peptoniphilus indolicus</name>
    <dbReference type="NCBI Taxonomy" id="33030"/>
    <lineage>
        <taxon>Bacteria</taxon>
        <taxon>Bacillati</taxon>
        <taxon>Bacillota</taxon>
        <taxon>Tissierellia</taxon>
        <taxon>Tissierellales</taxon>
        <taxon>Peptoniphilaceae</taxon>
        <taxon>Peptoniphilus</taxon>
    </lineage>
</organism>
<proteinExistence type="inferred from homology"/>
<accession>A0A379DDI6</accession>
<sequence length="246" mass="29312">MNYNIELEVYNGPYDLILDLVKKNELDIYDIEINLITSQFLEYIKAVEELNLELTSDFIVMASTLLEIKSKMLLPKQTQKEDEENEEDPRDELVQKLLEYERFKKVTEILMEQEKYEMKSFFKLKEDFSYLDDLSFLKEVDANKLAITFNNILKRYGKDEDIRIIPMERFSVKKCMDVINKKLKLNLEFYFSELLTEFAMREEIVSYFLALLEMCKLQILTLSQNEDLTDIKVLLKSEESELNYGN</sequence>
<name>A0A379DDI6_9FIRM</name>
<dbReference type="InterPro" id="IPR003768">
    <property type="entry name" value="ScpA"/>
</dbReference>
<dbReference type="PANTHER" id="PTHR33969:SF2">
    <property type="entry name" value="SEGREGATION AND CONDENSATION PROTEIN A"/>
    <property type="match status" value="1"/>
</dbReference>
<comment type="subcellular location">
    <subcellularLocation>
        <location evidence="3">Cytoplasm</location>
    </subcellularLocation>
    <text evidence="3">Associated with two foci at the outer edges of the nucleoid region in young cells, and at four foci within both cell halves in older cells.</text>
</comment>
<dbReference type="GO" id="GO:0051301">
    <property type="term" value="P:cell division"/>
    <property type="evidence" value="ECO:0007669"/>
    <property type="project" value="UniProtKB-KW"/>
</dbReference>
<evidence type="ECO:0000256" key="2">
    <source>
        <dbReference type="ARBA" id="ARBA00044777"/>
    </source>
</evidence>
<dbReference type="GO" id="GO:0006260">
    <property type="term" value="P:DNA replication"/>
    <property type="evidence" value="ECO:0007669"/>
    <property type="project" value="UniProtKB-UniRule"/>
</dbReference>
<keyword evidence="3" id="KW-0963">Cytoplasm</keyword>
<evidence type="ECO:0000256" key="3">
    <source>
        <dbReference type="HAMAP-Rule" id="MF_01805"/>
    </source>
</evidence>
<comment type="subunit">
    <text evidence="3">Component of a cohesin-like complex composed of ScpA, ScpB and the Smc homodimer, in which ScpA and ScpB bind to the head domain of Smc. The presence of the three proteins is required for the association of the complex with DNA.</text>
</comment>
<gene>
    <name evidence="4" type="primary">scpA_2</name>
    <name evidence="3" type="synonym">scpA</name>
    <name evidence="4" type="ORF">NCTC11088_01867</name>
</gene>
<dbReference type="GO" id="GO:0007059">
    <property type="term" value="P:chromosome segregation"/>
    <property type="evidence" value="ECO:0007669"/>
    <property type="project" value="UniProtKB-UniRule"/>
</dbReference>
<evidence type="ECO:0000256" key="1">
    <source>
        <dbReference type="ARBA" id="ARBA00022829"/>
    </source>
</evidence>
<comment type="function">
    <text evidence="3">Participates in chromosomal partition during cell division. May act via the formation of a condensin-like complex containing Smc and ScpB that pull DNA away from mid-cell into both cell halves.</text>
</comment>
<dbReference type="RefSeq" id="WP_115312229.1">
    <property type="nucleotide sequence ID" value="NZ_UGTH01000001.1"/>
</dbReference>
<dbReference type="AlphaFoldDB" id="A0A379DDI6"/>
<dbReference type="Pfam" id="PF02616">
    <property type="entry name" value="SMC_ScpA"/>
    <property type="match status" value="1"/>
</dbReference>
<dbReference type="Gene3D" id="6.10.250.2410">
    <property type="match status" value="1"/>
</dbReference>